<sequence length="156" mass="17610">MSTVFFATDRRDWKGSARGVGTNLVQTGLDCTRVRHSGRLTYSGSPHNSITIYLFTSRITQVTIQDSPTITTTTTTTTKTVAPPIRRLEHSTNLYRTIKQHILTRELWQTLYSKLSQNTNDSPATHSGMIPYHPAKLIPTQTRQNNLPPRISNTQQ</sequence>
<evidence type="ECO:0000313" key="1">
    <source>
        <dbReference type="EMBL" id="RPA98403.1"/>
    </source>
</evidence>
<proteinExistence type="predicted"/>
<dbReference type="Proteomes" id="UP000276215">
    <property type="component" value="Unassembled WGS sequence"/>
</dbReference>
<organism evidence="1 2">
    <name type="scientific">Choiromyces venosus 120613-1</name>
    <dbReference type="NCBI Taxonomy" id="1336337"/>
    <lineage>
        <taxon>Eukaryota</taxon>
        <taxon>Fungi</taxon>
        <taxon>Dikarya</taxon>
        <taxon>Ascomycota</taxon>
        <taxon>Pezizomycotina</taxon>
        <taxon>Pezizomycetes</taxon>
        <taxon>Pezizales</taxon>
        <taxon>Tuberaceae</taxon>
        <taxon>Choiromyces</taxon>
    </lineage>
</organism>
<name>A0A3N4JJH3_9PEZI</name>
<dbReference type="AlphaFoldDB" id="A0A3N4JJH3"/>
<accession>A0A3N4JJH3</accession>
<gene>
    <name evidence="1" type="ORF">L873DRAFT_1043124</name>
</gene>
<keyword evidence="2" id="KW-1185">Reference proteome</keyword>
<protein>
    <submittedName>
        <fullName evidence="1">Uncharacterized protein</fullName>
    </submittedName>
</protein>
<evidence type="ECO:0000313" key="2">
    <source>
        <dbReference type="Proteomes" id="UP000276215"/>
    </source>
</evidence>
<reference evidence="1 2" key="1">
    <citation type="journal article" date="2018" name="Nat. Ecol. Evol.">
        <title>Pezizomycetes genomes reveal the molecular basis of ectomycorrhizal truffle lifestyle.</title>
        <authorList>
            <person name="Murat C."/>
            <person name="Payen T."/>
            <person name="Noel B."/>
            <person name="Kuo A."/>
            <person name="Morin E."/>
            <person name="Chen J."/>
            <person name="Kohler A."/>
            <person name="Krizsan K."/>
            <person name="Balestrini R."/>
            <person name="Da Silva C."/>
            <person name="Montanini B."/>
            <person name="Hainaut M."/>
            <person name="Levati E."/>
            <person name="Barry K.W."/>
            <person name="Belfiori B."/>
            <person name="Cichocki N."/>
            <person name="Clum A."/>
            <person name="Dockter R.B."/>
            <person name="Fauchery L."/>
            <person name="Guy J."/>
            <person name="Iotti M."/>
            <person name="Le Tacon F."/>
            <person name="Lindquist E.A."/>
            <person name="Lipzen A."/>
            <person name="Malagnac F."/>
            <person name="Mello A."/>
            <person name="Molinier V."/>
            <person name="Miyauchi S."/>
            <person name="Poulain J."/>
            <person name="Riccioni C."/>
            <person name="Rubini A."/>
            <person name="Sitrit Y."/>
            <person name="Splivallo R."/>
            <person name="Traeger S."/>
            <person name="Wang M."/>
            <person name="Zifcakova L."/>
            <person name="Wipf D."/>
            <person name="Zambonelli A."/>
            <person name="Paolocci F."/>
            <person name="Nowrousian M."/>
            <person name="Ottonello S."/>
            <person name="Baldrian P."/>
            <person name="Spatafora J.W."/>
            <person name="Henrissat B."/>
            <person name="Nagy L.G."/>
            <person name="Aury J.M."/>
            <person name="Wincker P."/>
            <person name="Grigoriev I.V."/>
            <person name="Bonfante P."/>
            <person name="Martin F.M."/>
        </authorList>
    </citation>
    <scope>NUCLEOTIDE SEQUENCE [LARGE SCALE GENOMIC DNA]</scope>
    <source>
        <strain evidence="1 2">120613-1</strain>
    </source>
</reference>
<dbReference type="EMBL" id="ML120396">
    <property type="protein sequence ID" value="RPA98403.1"/>
    <property type="molecule type" value="Genomic_DNA"/>
</dbReference>